<comment type="caution">
    <text evidence="3">The sequence shown here is derived from an EMBL/GenBank/DDBJ whole genome shotgun (WGS) entry which is preliminary data.</text>
</comment>
<dbReference type="EMBL" id="JAOYFB010000002">
    <property type="protein sequence ID" value="KAK4008005.1"/>
    <property type="molecule type" value="Genomic_DNA"/>
</dbReference>
<evidence type="ECO:0000313" key="3">
    <source>
        <dbReference type="EMBL" id="KAK4008005.1"/>
    </source>
</evidence>
<feature type="region of interest" description="Disordered" evidence="1">
    <location>
        <begin position="30"/>
        <end position="77"/>
    </location>
</feature>
<organism evidence="3 4">
    <name type="scientific">Daphnia magna</name>
    <dbReference type="NCBI Taxonomy" id="35525"/>
    <lineage>
        <taxon>Eukaryota</taxon>
        <taxon>Metazoa</taxon>
        <taxon>Ecdysozoa</taxon>
        <taxon>Arthropoda</taxon>
        <taxon>Crustacea</taxon>
        <taxon>Branchiopoda</taxon>
        <taxon>Diplostraca</taxon>
        <taxon>Cladocera</taxon>
        <taxon>Anomopoda</taxon>
        <taxon>Daphniidae</taxon>
        <taxon>Daphnia</taxon>
    </lineage>
</organism>
<proteinExistence type="predicted"/>
<feature type="signal peptide" evidence="2">
    <location>
        <begin position="1"/>
        <end position="19"/>
    </location>
</feature>
<evidence type="ECO:0000256" key="2">
    <source>
        <dbReference type="SAM" id="SignalP"/>
    </source>
</evidence>
<feature type="compositionally biased region" description="Low complexity" evidence="1">
    <location>
        <begin position="68"/>
        <end position="77"/>
    </location>
</feature>
<gene>
    <name evidence="3" type="ORF">OUZ56_013164</name>
</gene>
<accession>A0ABQ9Z699</accession>
<keyword evidence="4" id="KW-1185">Reference proteome</keyword>
<name>A0ABQ9Z699_9CRUS</name>
<feature type="compositionally biased region" description="Pro residues" evidence="1">
    <location>
        <begin position="45"/>
        <end position="67"/>
    </location>
</feature>
<keyword evidence="2" id="KW-0732">Signal</keyword>
<reference evidence="3 4" key="1">
    <citation type="journal article" date="2023" name="Nucleic Acids Res.">
        <title>The hologenome of Daphnia magna reveals possible DNA methylation and microbiome-mediated evolution of the host genome.</title>
        <authorList>
            <person name="Chaturvedi A."/>
            <person name="Li X."/>
            <person name="Dhandapani V."/>
            <person name="Marshall H."/>
            <person name="Kissane S."/>
            <person name="Cuenca-Cambronero M."/>
            <person name="Asole G."/>
            <person name="Calvet F."/>
            <person name="Ruiz-Romero M."/>
            <person name="Marangio P."/>
            <person name="Guigo R."/>
            <person name="Rago D."/>
            <person name="Mirbahai L."/>
            <person name="Eastwood N."/>
            <person name="Colbourne J.K."/>
            <person name="Zhou J."/>
            <person name="Mallon E."/>
            <person name="Orsini L."/>
        </authorList>
    </citation>
    <scope>NUCLEOTIDE SEQUENCE [LARGE SCALE GENOMIC DNA]</scope>
    <source>
        <strain evidence="3">LRV0_1</strain>
    </source>
</reference>
<sequence>MKLLAVLVALVAVFACVMAQGYNNNGNYGSSSYSAPSKSSEVLWPEPPTPYGAPAPAPSPYEAPAPSPYGASARGRY</sequence>
<dbReference type="Proteomes" id="UP001234178">
    <property type="component" value="Unassembled WGS sequence"/>
</dbReference>
<evidence type="ECO:0000313" key="4">
    <source>
        <dbReference type="Proteomes" id="UP001234178"/>
    </source>
</evidence>
<protein>
    <submittedName>
        <fullName evidence="3">Uncharacterized protein</fullName>
    </submittedName>
</protein>
<evidence type="ECO:0000256" key="1">
    <source>
        <dbReference type="SAM" id="MobiDB-lite"/>
    </source>
</evidence>
<feature type="chain" id="PRO_5047092417" evidence="2">
    <location>
        <begin position="20"/>
        <end position="77"/>
    </location>
</feature>
<dbReference type="PROSITE" id="PS51257">
    <property type="entry name" value="PROKAR_LIPOPROTEIN"/>
    <property type="match status" value="1"/>
</dbReference>